<dbReference type="AlphaFoldDB" id="A0A0D6EQ59"/>
<accession>A0A0D6EQ59</accession>
<dbReference type="Proteomes" id="UP000243876">
    <property type="component" value="Unassembled WGS sequence"/>
</dbReference>
<feature type="non-terminal residue" evidence="1">
    <location>
        <position position="1"/>
    </location>
</feature>
<reference evidence="2" key="1">
    <citation type="submission" date="2015-02" db="EMBL/GenBank/DDBJ databases">
        <authorList>
            <person name="Gon?alves P."/>
        </authorList>
    </citation>
    <scope>NUCLEOTIDE SEQUENCE [LARGE SCALE GENOMIC DNA]</scope>
</reference>
<proteinExistence type="predicted"/>
<organism evidence="1 2">
    <name type="scientific">Sporidiobolus salmonicolor</name>
    <name type="common">Yeast-like fungus</name>
    <name type="synonym">Sporobolomyces salmonicolor</name>
    <dbReference type="NCBI Taxonomy" id="5005"/>
    <lineage>
        <taxon>Eukaryota</taxon>
        <taxon>Fungi</taxon>
        <taxon>Dikarya</taxon>
        <taxon>Basidiomycota</taxon>
        <taxon>Pucciniomycotina</taxon>
        <taxon>Microbotryomycetes</taxon>
        <taxon>Sporidiobolales</taxon>
        <taxon>Sporidiobolaceae</taxon>
        <taxon>Sporobolomyces</taxon>
    </lineage>
</organism>
<name>A0A0D6EQ59_SPOSA</name>
<dbReference type="EMBL" id="CENE01000021">
    <property type="protein sequence ID" value="CEQ42104.1"/>
    <property type="molecule type" value="Genomic_DNA"/>
</dbReference>
<evidence type="ECO:0000313" key="1">
    <source>
        <dbReference type="EMBL" id="CEQ42104.1"/>
    </source>
</evidence>
<keyword evidence="2" id="KW-1185">Reference proteome</keyword>
<evidence type="ECO:0000313" key="2">
    <source>
        <dbReference type="Proteomes" id="UP000243876"/>
    </source>
</evidence>
<sequence length="171" mass="18363">MLRFIGTSGDKAELVFDSTAVLIDSVMLDEGDAQSLANAFGAENTEFSRLIVIHEAISSQTLVVNRLLLAERAKRPTAFVEVGRKTPRLLLHPPSSFAALLETVTSHSADSSFLSLSLPDQSSPLALIPFVGYLLDYAAVYCLDESADGRNCLGGVELVLCEGFLNNSGDR</sequence>
<protein>
    <submittedName>
        <fullName evidence="1">SPOSA6832_03884-mRNA-1:cds</fullName>
    </submittedName>
</protein>
<dbReference type="OrthoDB" id="3267419at2759"/>
<gene>
    <name evidence="1" type="primary">SPOSA6832_03884</name>
</gene>